<dbReference type="EMBL" id="KB469303">
    <property type="protein sequence ID" value="EPQ54771.1"/>
    <property type="molecule type" value="Genomic_DNA"/>
</dbReference>
<dbReference type="Proteomes" id="UP000030669">
    <property type="component" value="Unassembled WGS sequence"/>
</dbReference>
<organism evidence="2 3">
    <name type="scientific">Gloeophyllum trabeum (strain ATCC 11539 / FP-39264 / Madison 617)</name>
    <name type="common">Brown rot fungus</name>
    <dbReference type="NCBI Taxonomy" id="670483"/>
    <lineage>
        <taxon>Eukaryota</taxon>
        <taxon>Fungi</taxon>
        <taxon>Dikarya</taxon>
        <taxon>Basidiomycota</taxon>
        <taxon>Agaricomycotina</taxon>
        <taxon>Agaricomycetes</taxon>
        <taxon>Gloeophyllales</taxon>
        <taxon>Gloeophyllaceae</taxon>
        <taxon>Gloeophyllum</taxon>
    </lineage>
</organism>
<dbReference type="InterPro" id="IPR050509">
    <property type="entry name" value="CoA-transferase_III"/>
</dbReference>
<dbReference type="SUPFAM" id="SSF89796">
    <property type="entry name" value="CoA-transferase family III (CaiB/BaiF)"/>
    <property type="match status" value="2"/>
</dbReference>
<dbReference type="PANTHER" id="PTHR48228">
    <property type="entry name" value="SUCCINYL-COA--D-CITRAMALATE COA-TRANSFERASE"/>
    <property type="match status" value="1"/>
</dbReference>
<keyword evidence="3" id="KW-1185">Reference proteome</keyword>
<sequence length="454" mass="49227">MTFLESTKAEPAKQLWDAVGLPPEELSHLRLSPNADPAVDSSFRLGTAAQAKSENWYTINGSLAGSGSLWDDIAGLYRTKGGYVRIHTNFPHHRQGILDILQCEPNKDSVAEALSSWDSIEFETVASARGMCATALRSFEEWDEHPQAKALRGVPPVSLSKIGDAPRREIERDVTRPLDGIRVLDFTRVLAGPVCGRTLAAHGADVLWITSPKLPSLPLIDVDTSRGKRTAQLDLTSDADAEILRSLVREADVFLQAYRPGGLEAKGFGVAEVTRERPGIFDSLVQTATGFNVAEGEAYAAHSQSQKGAPRPLPLQALDHTAGYFLCLGINAALARTVTEGGSWEVRVSLAAVGQWIRSLGRLPPQVGFGEGLPLPARQIPLAPEIAALSTTVQGCGEVEEKPRRTMTAIRHAAILSYTPVREGEAPMGLNKHATRWLPRKFAQDSIRFARTVL</sequence>
<keyword evidence="2" id="KW-0808">Transferase</keyword>
<comment type="similarity">
    <text evidence="1">Belongs to the CoA-transferase III family.</text>
</comment>
<dbReference type="Pfam" id="PF02515">
    <property type="entry name" value="CoA_transf_3"/>
    <property type="match status" value="1"/>
</dbReference>
<dbReference type="GO" id="GO:0016740">
    <property type="term" value="F:transferase activity"/>
    <property type="evidence" value="ECO:0007669"/>
    <property type="project" value="UniProtKB-KW"/>
</dbReference>
<dbReference type="Gene3D" id="3.40.50.10540">
    <property type="entry name" value="Crotonobetainyl-coa:carnitine coa-transferase, domain 1"/>
    <property type="match status" value="2"/>
</dbReference>
<dbReference type="STRING" id="670483.S7Q424"/>
<dbReference type="GeneID" id="19300198"/>
<dbReference type="AlphaFoldDB" id="S7Q424"/>
<dbReference type="eggNOG" id="KOG3957">
    <property type="taxonomic scope" value="Eukaryota"/>
</dbReference>
<dbReference type="OMA" id="RFWRTAD"/>
<gene>
    <name evidence="2" type="ORF">GLOTRDRAFT_116553</name>
</gene>
<evidence type="ECO:0000313" key="2">
    <source>
        <dbReference type="EMBL" id="EPQ54771.1"/>
    </source>
</evidence>
<dbReference type="PANTHER" id="PTHR48228:SF4">
    <property type="entry name" value="BLR3030 PROTEIN"/>
    <property type="match status" value="1"/>
</dbReference>
<dbReference type="RefSeq" id="XP_007867021.1">
    <property type="nucleotide sequence ID" value="XM_007868830.1"/>
</dbReference>
<evidence type="ECO:0000313" key="3">
    <source>
        <dbReference type="Proteomes" id="UP000030669"/>
    </source>
</evidence>
<dbReference type="KEGG" id="gtr:GLOTRDRAFT_116553"/>
<dbReference type="HOGENOM" id="CLU_021588_0_0_1"/>
<name>S7Q424_GLOTA</name>
<dbReference type="InterPro" id="IPR023606">
    <property type="entry name" value="CoA-Trfase_III_dom_1_sf"/>
</dbReference>
<evidence type="ECO:0000256" key="1">
    <source>
        <dbReference type="ARBA" id="ARBA00008383"/>
    </source>
</evidence>
<reference evidence="2 3" key="1">
    <citation type="journal article" date="2012" name="Science">
        <title>The Paleozoic origin of enzymatic lignin decomposition reconstructed from 31 fungal genomes.</title>
        <authorList>
            <person name="Floudas D."/>
            <person name="Binder M."/>
            <person name="Riley R."/>
            <person name="Barry K."/>
            <person name="Blanchette R.A."/>
            <person name="Henrissat B."/>
            <person name="Martinez A.T."/>
            <person name="Otillar R."/>
            <person name="Spatafora J.W."/>
            <person name="Yadav J.S."/>
            <person name="Aerts A."/>
            <person name="Benoit I."/>
            <person name="Boyd A."/>
            <person name="Carlson A."/>
            <person name="Copeland A."/>
            <person name="Coutinho P.M."/>
            <person name="de Vries R.P."/>
            <person name="Ferreira P."/>
            <person name="Findley K."/>
            <person name="Foster B."/>
            <person name="Gaskell J."/>
            <person name="Glotzer D."/>
            <person name="Gorecki P."/>
            <person name="Heitman J."/>
            <person name="Hesse C."/>
            <person name="Hori C."/>
            <person name="Igarashi K."/>
            <person name="Jurgens J.A."/>
            <person name="Kallen N."/>
            <person name="Kersten P."/>
            <person name="Kohler A."/>
            <person name="Kuees U."/>
            <person name="Kumar T.K.A."/>
            <person name="Kuo A."/>
            <person name="LaButti K."/>
            <person name="Larrondo L.F."/>
            <person name="Lindquist E."/>
            <person name="Ling A."/>
            <person name="Lombard V."/>
            <person name="Lucas S."/>
            <person name="Lundell T."/>
            <person name="Martin R."/>
            <person name="McLaughlin D.J."/>
            <person name="Morgenstern I."/>
            <person name="Morin E."/>
            <person name="Murat C."/>
            <person name="Nagy L.G."/>
            <person name="Nolan M."/>
            <person name="Ohm R.A."/>
            <person name="Patyshakuliyeva A."/>
            <person name="Rokas A."/>
            <person name="Ruiz-Duenas F.J."/>
            <person name="Sabat G."/>
            <person name="Salamov A."/>
            <person name="Samejima M."/>
            <person name="Schmutz J."/>
            <person name="Slot J.C."/>
            <person name="St John F."/>
            <person name="Stenlid J."/>
            <person name="Sun H."/>
            <person name="Sun S."/>
            <person name="Syed K."/>
            <person name="Tsang A."/>
            <person name="Wiebenga A."/>
            <person name="Young D."/>
            <person name="Pisabarro A."/>
            <person name="Eastwood D.C."/>
            <person name="Martin F."/>
            <person name="Cullen D."/>
            <person name="Grigoriev I.V."/>
            <person name="Hibbett D.S."/>
        </authorList>
    </citation>
    <scope>NUCLEOTIDE SEQUENCE [LARGE SCALE GENOMIC DNA]</scope>
    <source>
        <strain evidence="2 3">ATCC 11539</strain>
    </source>
</reference>
<protein>
    <submittedName>
        <fullName evidence="2">CoA-transferase family III</fullName>
    </submittedName>
</protein>
<accession>S7Q424</accession>
<dbReference type="OrthoDB" id="2308815at2759"/>
<dbReference type="InterPro" id="IPR003673">
    <property type="entry name" value="CoA-Trfase_fam_III"/>
</dbReference>
<proteinExistence type="inferred from homology"/>